<evidence type="ECO:0000256" key="1">
    <source>
        <dbReference type="ARBA" id="ARBA00010641"/>
    </source>
</evidence>
<dbReference type="InterPro" id="IPR013249">
    <property type="entry name" value="RNA_pol_sigma70_r4_t2"/>
</dbReference>
<comment type="caution">
    <text evidence="7">The sequence shown here is derived from an EMBL/GenBank/DDBJ whole genome shotgun (WGS) entry which is preliminary data.</text>
</comment>
<name>A0ABP8NKA2_9BACT</name>
<keyword evidence="2" id="KW-0805">Transcription regulation</keyword>
<evidence type="ECO:0000259" key="6">
    <source>
        <dbReference type="Pfam" id="PF08281"/>
    </source>
</evidence>
<organism evidence="7 8">
    <name type="scientific">Nibrella saemangeumensis</name>
    <dbReference type="NCBI Taxonomy" id="1084526"/>
    <lineage>
        <taxon>Bacteria</taxon>
        <taxon>Pseudomonadati</taxon>
        <taxon>Bacteroidota</taxon>
        <taxon>Cytophagia</taxon>
        <taxon>Cytophagales</taxon>
        <taxon>Spirosomataceae</taxon>
        <taxon>Nibrella</taxon>
    </lineage>
</organism>
<dbReference type="InterPro" id="IPR039425">
    <property type="entry name" value="RNA_pol_sigma-70-like"/>
</dbReference>
<dbReference type="SUPFAM" id="SSF88659">
    <property type="entry name" value="Sigma3 and sigma4 domains of RNA polymerase sigma factors"/>
    <property type="match status" value="1"/>
</dbReference>
<dbReference type="SUPFAM" id="SSF88946">
    <property type="entry name" value="Sigma2 domain of RNA polymerase sigma factors"/>
    <property type="match status" value="1"/>
</dbReference>
<reference evidence="8" key="1">
    <citation type="journal article" date="2019" name="Int. J. Syst. Evol. Microbiol.">
        <title>The Global Catalogue of Microorganisms (GCM) 10K type strain sequencing project: providing services to taxonomists for standard genome sequencing and annotation.</title>
        <authorList>
            <consortium name="The Broad Institute Genomics Platform"/>
            <consortium name="The Broad Institute Genome Sequencing Center for Infectious Disease"/>
            <person name="Wu L."/>
            <person name="Ma J."/>
        </authorList>
    </citation>
    <scope>NUCLEOTIDE SEQUENCE [LARGE SCALE GENOMIC DNA]</scope>
    <source>
        <strain evidence="8">JCM 17927</strain>
    </source>
</reference>
<evidence type="ECO:0000256" key="4">
    <source>
        <dbReference type="ARBA" id="ARBA00023163"/>
    </source>
</evidence>
<protein>
    <submittedName>
        <fullName evidence="7">Sigma-70 family RNA polymerase sigma factor</fullName>
    </submittedName>
</protein>
<dbReference type="PANTHER" id="PTHR43133">
    <property type="entry name" value="RNA POLYMERASE ECF-TYPE SIGMA FACTO"/>
    <property type="match status" value="1"/>
</dbReference>
<comment type="similarity">
    <text evidence="1">Belongs to the sigma-70 factor family. ECF subfamily.</text>
</comment>
<feature type="domain" description="RNA polymerase sigma factor 70 region 4 type 2" evidence="6">
    <location>
        <begin position="107"/>
        <end position="158"/>
    </location>
</feature>
<dbReference type="InterPro" id="IPR014284">
    <property type="entry name" value="RNA_pol_sigma-70_dom"/>
</dbReference>
<accession>A0ABP8NKA2</accession>
<keyword evidence="4" id="KW-0804">Transcription</keyword>
<feature type="domain" description="RNA polymerase sigma-70 region 2" evidence="5">
    <location>
        <begin position="14"/>
        <end position="80"/>
    </location>
</feature>
<gene>
    <name evidence="7" type="ORF">GCM10023189_50520</name>
</gene>
<dbReference type="PANTHER" id="PTHR43133:SF45">
    <property type="entry name" value="RNA POLYMERASE ECF-TYPE SIGMA FACTOR"/>
    <property type="match status" value="1"/>
</dbReference>
<dbReference type="NCBIfam" id="TIGR02937">
    <property type="entry name" value="sigma70-ECF"/>
    <property type="match status" value="1"/>
</dbReference>
<dbReference type="InterPro" id="IPR013324">
    <property type="entry name" value="RNA_pol_sigma_r3/r4-like"/>
</dbReference>
<evidence type="ECO:0000256" key="3">
    <source>
        <dbReference type="ARBA" id="ARBA00023082"/>
    </source>
</evidence>
<keyword evidence="8" id="KW-1185">Reference proteome</keyword>
<dbReference type="Proteomes" id="UP001501175">
    <property type="component" value="Unassembled WGS sequence"/>
</dbReference>
<evidence type="ECO:0000256" key="2">
    <source>
        <dbReference type="ARBA" id="ARBA00023015"/>
    </source>
</evidence>
<dbReference type="Gene3D" id="1.10.1740.10">
    <property type="match status" value="1"/>
</dbReference>
<dbReference type="Pfam" id="PF04542">
    <property type="entry name" value="Sigma70_r2"/>
    <property type="match status" value="1"/>
</dbReference>
<sequence length="165" mass="19507">MTDLNTQKEFEQQIHQYGALIHNVCRIYAATEADRQDLYQEIVIQLWHSFGRFKGQAKFSTWLYRVAINTAITGLRRQKKGFIRSYEPEGLPTQVTEEKSTDEEQWQQLYQAISQLNEIEKAIVMLYLEDRSYEEMEDIVGISQGNLRVKMTRIKDKLRQLVKQT</sequence>
<dbReference type="EMBL" id="BAABHD010000082">
    <property type="protein sequence ID" value="GAA4467228.1"/>
    <property type="molecule type" value="Genomic_DNA"/>
</dbReference>
<dbReference type="Gene3D" id="1.10.10.10">
    <property type="entry name" value="Winged helix-like DNA-binding domain superfamily/Winged helix DNA-binding domain"/>
    <property type="match status" value="1"/>
</dbReference>
<dbReference type="CDD" id="cd06171">
    <property type="entry name" value="Sigma70_r4"/>
    <property type="match status" value="1"/>
</dbReference>
<dbReference type="Pfam" id="PF08281">
    <property type="entry name" value="Sigma70_r4_2"/>
    <property type="match status" value="1"/>
</dbReference>
<dbReference type="InterPro" id="IPR036388">
    <property type="entry name" value="WH-like_DNA-bd_sf"/>
</dbReference>
<proteinExistence type="inferred from homology"/>
<dbReference type="RefSeq" id="WP_345248327.1">
    <property type="nucleotide sequence ID" value="NZ_BAABHD010000082.1"/>
</dbReference>
<evidence type="ECO:0000313" key="8">
    <source>
        <dbReference type="Proteomes" id="UP001501175"/>
    </source>
</evidence>
<dbReference type="InterPro" id="IPR007627">
    <property type="entry name" value="RNA_pol_sigma70_r2"/>
</dbReference>
<dbReference type="InterPro" id="IPR013325">
    <property type="entry name" value="RNA_pol_sigma_r2"/>
</dbReference>
<keyword evidence="3" id="KW-0731">Sigma factor</keyword>
<evidence type="ECO:0000259" key="5">
    <source>
        <dbReference type="Pfam" id="PF04542"/>
    </source>
</evidence>
<evidence type="ECO:0000313" key="7">
    <source>
        <dbReference type="EMBL" id="GAA4467228.1"/>
    </source>
</evidence>